<proteinExistence type="predicted"/>
<evidence type="ECO:0000313" key="2">
    <source>
        <dbReference type="Proteomes" id="UP000661894"/>
    </source>
</evidence>
<keyword evidence="2" id="KW-1185">Reference proteome</keyword>
<dbReference type="RefSeq" id="WP_251840797.1">
    <property type="nucleotide sequence ID" value="NZ_JACSPO010000015.1"/>
</dbReference>
<dbReference type="Proteomes" id="UP000661894">
    <property type="component" value="Unassembled WGS sequence"/>
</dbReference>
<gene>
    <name evidence="1" type="ORF">H9624_15375</name>
</gene>
<reference evidence="1 2" key="1">
    <citation type="submission" date="2020-08" db="EMBL/GenBank/DDBJ databases">
        <title>A Genomic Blueprint of the Chicken Gut Microbiome.</title>
        <authorList>
            <person name="Gilroy R."/>
            <person name="Ravi A."/>
            <person name="Getino M."/>
            <person name="Pursley I."/>
            <person name="Horton D.L."/>
            <person name="Alikhan N.-F."/>
            <person name="Baker D."/>
            <person name="Gharbi K."/>
            <person name="Hall N."/>
            <person name="Watson M."/>
            <person name="Adriaenssens E.M."/>
            <person name="Foster-Nyarko E."/>
            <person name="Jarju S."/>
            <person name="Secka A."/>
            <person name="Antonio M."/>
            <person name="Oren A."/>
            <person name="Chaudhuri R."/>
            <person name="La Ragione R.M."/>
            <person name="Hildebrand F."/>
            <person name="Pallen M.J."/>
        </authorList>
    </citation>
    <scope>NUCLEOTIDE SEQUENCE [LARGE SCALE GENOMIC DNA]</scope>
    <source>
        <strain evidence="1 2">Sa1BUA1</strain>
    </source>
</reference>
<name>A0ABR8Z5U4_9MICO</name>
<organism evidence="1 2">
    <name type="scientific">Oceanitalea stevensii</name>
    <dbReference type="NCBI Taxonomy" id="2763072"/>
    <lineage>
        <taxon>Bacteria</taxon>
        <taxon>Bacillati</taxon>
        <taxon>Actinomycetota</taxon>
        <taxon>Actinomycetes</taxon>
        <taxon>Micrococcales</taxon>
        <taxon>Bogoriellaceae</taxon>
        <taxon>Georgenia</taxon>
    </lineage>
</organism>
<protein>
    <submittedName>
        <fullName evidence="1">Pilus assembly protein CpaE</fullName>
    </submittedName>
</protein>
<sequence length="137" mass="15171">MISDRLARELEAAGLRWDPAPGDRFRIKAEELSEDVFILSHMVIEARTYDTGTVLNFNGTTEWALDNVDQDDALWLPREDQLREYLGGTFRGLERVDGEYVVTTAGPDGAASTHRAADVEDAYAAALLELVERAVSA</sequence>
<dbReference type="EMBL" id="JACSPO010000015">
    <property type="protein sequence ID" value="MBD8063700.1"/>
    <property type="molecule type" value="Genomic_DNA"/>
</dbReference>
<accession>A0ABR8Z5U4</accession>
<evidence type="ECO:0000313" key="1">
    <source>
        <dbReference type="EMBL" id="MBD8063700.1"/>
    </source>
</evidence>
<comment type="caution">
    <text evidence="1">The sequence shown here is derived from an EMBL/GenBank/DDBJ whole genome shotgun (WGS) entry which is preliminary data.</text>
</comment>